<sequence>MSYLRRILSNLAKDLSEANYNESFAQYSFWLDIGGTHGHIYQDQVNGDIGQIVHPDSLRVGRGGLIHPTAHLFIRFIGDVEADRKISRHVLGLHQRRCTGAVNGFFEENLRVMEDRWGSSTSASFLTDVNLIAHWANLGYVEGGTIRNHILQSLISHPSLYDHQADALIILFKLAGATFGAYTDPSVVDRCFELFKNHYSQDSDKGRLVQEVVESRERGWEGLPPPPVFITGIPKPTGANQNDPAATPVPTSLGLPNTDLEPQIPQPSSLEPVTIPATDTIPGSPVTHSPSISIASLSDFTVADDFDDESPAGTPIDTNAPTQHETFYLEDGNVEVLCSNTLFRVHTSILSFHSPALRRMFAQTSLATADSPNGCSRILSSDSAADFGTLLKMIYLPGFPEKNKVPDFATFSSLLRITAKYEMPTVRSQLLEVVRDAYPETFEGLDPSKVLGERVFGGKTPHPNAVLNLFVQQKLMSVLPMAYYMAAQRGLDSLMNTGLPASARLSPEILPIAIKGLTALREMELKEIHRLVFGSKLSYSRSQSNCPSCGTAGPRALEAHQKVVDRITDSSRSGTKVLQVLSLRDVCGGDLHGFCEGCVEGLEAGHAEMRKKAWTVLPDLFGLKA</sequence>
<evidence type="ECO:0000313" key="2">
    <source>
        <dbReference type="Proteomes" id="UP000886501"/>
    </source>
</evidence>
<accession>A0ACB6Z8W3</accession>
<name>A0ACB6Z8W3_THEGA</name>
<keyword evidence="2" id="KW-1185">Reference proteome</keyword>
<dbReference type="Proteomes" id="UP000886501">
    <property type="component" value="Unassembled WGS sequence"/>
</dbReference>
<proteinExistence type="predicted"/>
<dbReference type="EMBL" id="MU118069">
    <property type="protein sequence ID" value="KAF9646056.1"/>
    <property type="molecule type" value="Genomic_DNA"/>
</dbReference>
<comment type="caution">
    <text evidence="1">The sequence shown here is derived from an EMBL/GenBank/DDBJ whole genome shotgun (WGS) entry which is preliminary data.</text>
</comment>
<reference evidence="1" key="2">
    <citation type="journal article" date="2020" name="Nat. Commun.">
        <title>Large-scale genome sequencing of mycorrhizal fungi provides insights into the early evolution of symbiotic traits.</title>
        <authorList>
            <person name="Miyauchi S."/>
            <person name="Kiss E."/>
            <person name="Kuo A."/>
            <person name="Drula E."/>
            <person name="Kohler A."/>
            <person name="Sanchez-Garcia M."/>
            <person name="Morin E."/>
            <person name="Andreopoulos B."/>
            <person name="Barry K.W."/>
            <person name="Bonito G."/>
            <person name="Buee M."/>
            <person name="Carver A."/>
            <person name="Chen C."/>
            <person name="Cichocki N."/>
            <person name="Clum A."/>
            <person name="Culley D."/>
            <person name="Crous P.W."/>
            <person name="Fauchery L."/>
            <person name="Girlanda M."/>
            <person name="Hayes R.D."/>
            <person name="Keri Z."/>
            <person name="LaButti K."/>
            <person name="Lipzen A."/>
            <person name="Lombard V."/>
            <person name="Magnuson J."/>
            <person name="Maillard F."/>
            <person name="Murat C."/>
            <person name="Nolan M."/>
            <person name="Ohm R.A."/>
            <person name="Pangilinan J."/>
            <person name="Pereira M.F."/>
            <person name="Perotto S."/>
            <person name="Peter M."/>
            <person name="Pfister S."/>
            <person name="Riley R."/>
            <person name="Sitrit Y."/>
            <person name="Stielow J.B."/>
            <person name="Szollosi G."/>
            <person name="Zifcakova L."/>
            <person name="Stursova M."/>
            <person name="Spatafora J.W."/>
            <person name="Tedersoo L."/>
            <person name="Vaario L.M."/>
            <person name="Yamada A."/>
            <person name="Yan M."/>
            <person name="Wang P."/>
            <person name="Xu J."/>
            <person name="Bruns T."/>
            <person name="Baldrian P."/>
            <person name="Vilgalys R."/>
            <person name="Dunand C."/>
            <person name="Henrissat B."/>
            <person name="Grigoriev I.V."/>
            <person name="Hibbett D."/>
            <person name="Nagy L.G."/>
            <person name="Martin F.M."/>
        </authorList>
    </citation>
    <scope>NUCLEOTIDE SEQUENCE</scope>
    <source>
        <strain evidence="1">P2</strain>
    </source>
</reference>
<protein>
    <submittedName>
        <fullName evidence="1">Uncharacterized protein</fullName>
    </submittedName>
</protein>
<evidence type="ECO:0000313" key="1">
    <source>
        <dbReference type="EMBL" id="KAF9646056.1"/>
    </source>
</evidence>
<organism evidence="1 2">
    <name type="scientific">Thelephora ganbajun</name>
    <name type="common">Ganba fungus</name>
    <dbReference type="NCBI Taxonomy" id="370292"/>
    <lineage>
        <taxon>Eukaryota</taxon>
        <taxon>Fungi</taxon>
        <taxon>Dikarya</taxon>
        <taxon>Basidiomycota</taxon>
        <taxon>Agaricomycotina</taxon>
        <taxon>Agaricomycetes</taxon>
        <taxon>Thelephorales</taxon>
        <taxon>Thelephoraceae</taxon>
        <taxon>Thelephora</taxon>
    </lineage>
</organism>
<gene>
    <name evidence="1" type="ORF">BDM02DRAFT_3189179</name>
</gene>
<reference evidence="1" key="1">
    <citation type="submission" date="2019-10" db="EMBL/GenBank/DDBJ databases">
        <authorList>
            <consortium name="DOE Joint Genome Institute"/>
            <person name="Kuo A."/>
            <person name="Miyauchi S."/>
            <person name="Kiss E."/>
            <person name="Drula E."/>
            <person name="Kohler A."/>
            <person name="Sanchez-Garcia M."/>
            <person name="Andreopoulos B."/>
            <person name="Barry K.W."/>
            <person name="Bonito G."/>
            <person name="Buee M."/>
            <person name="Carver A."/>
            <person name="Chen C."/>
            <person name="Cichocki N."/>
            <person name="Clum A."/>
            <person name="Culley D."/>
            <person name="Crous P.W."/>
            <person name="Fauchery L."/>
            <person name="Girlanda M."/>
            <person name="Hayes R."/>
            <person name="Keri Z."/>
            <person name="Labutti K."/>
            <person name="Lipzen A."/>
            <person name="Lombard V."/>
            <person name="Magnuson J."/>
            <person name="Maillard F."/>
            <person name="Morin E."/>
            <person name="Murat C."/>
            <person name="Nolan M."/>
            <person name="Ohm R."/>
            <person name="Pangilinan J."/>
            <person name="Pereira M."/>
            <person name="Perotto S."/>
            <person name="Peter M."/>
            <person name="Riley R."/>
            <person name="Sitrit Y."/>
            <person name="Stielow B."/>
            <person name="Szollosi G."/>
            <person name="Zifcakova L."/>
            <person name="Stursova M."/>
            <person name="Spatafora J.W."/>
            <person name="Tedersoo L."/>
            <person name="Vaario L.-M."/>
            <person name="Yamada A."/>
            <person name="Yan M."/>
            <person name="Wang P."/>
            <person name="Xu J."/>
            <person name="Bruns T."/>
            <person name="Baldrian P."/>
            <person name="Vilgalys R."/>
            <person name="Henrissat B."/>
            <person name="Grigoriev I.V."/>
            <person name="Hibbett D."/>
            <person name="Nagy L.G."/>
            <person name="Martin F.M."/>
        </authorList>
    </citation>
    <scope>NUCLEOTIDE SEQUENCE</scope>
    <source>
        <strain evidence="1">P2</strain>
    </source>
</reference>